<dbReference type="EMBL" id="JACHFN010000012">
    <property type="protein sequence ID" value="MBB5235423.1"/>
    <property type="molecule type" value="Genomic_DNA"/>
</dbReference>
<dbReference type="Pfam" id="PF00583">
    <property type="entry name" value="Acetyltransf_1"/>
    <property type="match status" value="2"/>
</dbReference>
<feature type="domain" description="N-acetyltransferase" evidence="3">
    <location>
        <begin position="191"/>
        <end position="336"/>
    </location>
</feature>
<sequence length="336" mass="37760">MTFSWYRWDVRHVTEADLRPFAPVFGALSREARPDDPVLTVASRLEGWRALNPGVHGLLWLARWGERPAGYATARINRNADTAEGQVMRAFLGIHPAFRRRGGGRALLGALTETAEEFGRGKLMGTTSDAVPEGAAFVRAVGARAVLEDRTEQLDLRSLDLPALQARLAQAPREGFTLGVWDGAYPEDHLAEIAELLNIETPRGNHPVARHHLTPQKLRALDQALAPRGTRRWTFYVRERRSGRLVGFTRITWQPQRPKWLNQGKTAVLPAYRRQGLGRWLKVTLLEKVRAELPQAQVIETSTATSNVPMLNLNRELGFRLSHSSTEWALEVARVR</sequence>
<evidence type="ECO:0000313" key="4">
    <source>
        <dbReference type="EMBL" id="MBB5235423.1"/>
    </source>
</evidence>
<evidence type="ECO:0000259" key="3">
    <source>
        <dbReference type="PROSITE" id="PS51186"/>
    </source>
</evidence>
<dbReference type="RefSeq" id="WP_184030605.1">
    <property type="nucleotide sequence ID" value="NZ_JACHFN010000012.1"/>
</dbReference>
<accession>A0A7W8GH73</accession>
<keyword evidence="2" id="KW-0012">Acyltransferase</keyword>
<feature type="domain" description="N-acetyltransferase" evidence="3">
    <location>
        <begin position="8"/>
        <end position="200"/>
    </location>
</feature>
<dbReference type="AlphaFoldDB" id="A0A7W8GH73"/>
<dbReference type="InterPro" id="IPR050832">
    <property type="entry name" value="Bact_Acetyltransf"/>
</dbReference>
<keyword evidence="5" id="KW-1185">Reference proteome</keyword>
<proteinExistence type="predicted"/>
<reference evidence="4 5" key="1">
    <citation type="submission" date="2020-08" db="EMBL/GenBank/DDBJ databases">
        <title>Genomic Encyclopedia of Type Strains, Phase IV (KMG-IV): sequencing the most valuable type-strain genomes for metagenomic binning, comparative biology and taxonomic classification.</title>
        <authorList>
            <person name="Goeker M."/>
        </authorList>
    </citation>
    <scope>NUCLEOTIDE SEQUENCE [LARGE SCALE GENOMIC DNA]</scope>
    <source>
        <strain evidence="4 5">DSM 101791</strain>
    </source>
</reference>
<dbReference type="PANTHER" id="PTHR43877">
    <property type="entry name" value="AMINOALKYLPHOSPHONATE N-ACETYLTRANSFERASE-RELATED-RELATED"/>
    <property type="match status" value="1"/>
</dbReference>
<dbReference type="PROSITE" id="PS51186">
    <property type="entry name" value="GNAT"/>
    <property type="match status" value="2"/>
</dbReference>
<organism evidence="4 5">
    <name type="scientific">Deinococcus budaensis</name>
    <dbReference type="NCBI Taxonomy" id="1665626"/>
    <lineage>
        <taxon>Bacteria</taxon>
        <taxon>Thermotogati</taxon>
        <taxon>Deinococcota</taxon>
        <taxon>Deinococci</taxon>
        <taxon>Deinococcales</taxon>
        <taxon>Deinococcaceae</taxon>
        <taxon>Deinococcus</taxon>
    </lineage>
</organism>
<gene>
    <name evidence="4" type="ORF">HNQ09_002880</name>
</gene>
<dbReference type="CDD" id="cd04301">
    <property type="entry name" value="NAT_SF"/>
    <property type="match status" value="2"/>
</dbReference>
<evidence type="ECO:0000313" key="5">
    <source>
        <dbReference type="Proteomes" id="UP000525389"/>
    </source>
</evidence>
<name>A0A7W8GH73_9DEIO</name>
<protein>
    <submittedName>
        <fullName evidence="4">GNAT superfamily N-acetyltransferase</fullName>
    </submittedName>
</protein>
<keyword evidence="1 4" id="KW-0808">Transferase</keyword>
<dbReference type="InterPro" id="IPR000182">
    <property type="entry name" value="GNAT_dom"/>
</dbReference>
<dbReference type="Proteomes" id="UP000525389">
    <property type="component" value="Unassembled WGS sequence"/>
</dbReference>
<dbReference type="GO" id="GO:0016747">
    <property type="term" value="F:acyltransferase activity, transferring groups other than amino-acyl groups"/>
    <property type="evidence" value="ECO:0007669"/>
    <property type="project" value="InterPro"/>
</dbReference>
<evidence type="ECO:0000256" key="1">
    <source>
        <dbReference type="ARBA" id="ARBA00022679"/>
    </source>
</evidence>
<evidence type="ECO:0000256" key="2">
    <source>
        <dbReference type="ARBA" id="ARBA00023315"/>
    </source>
</evidence>
<dbReference type="SUPFAM" id="SSF55729">
    <property type="entry name" value="Acyl-CoA N-acyltransferases (Nat)"/>
    <property type="match status" value="2"/>
</dbReference>
<dbReference type="PANTHER" id="PTHR43877:SF8">
    <property type="entry name" value="N-ACETYLGLUTAMATE SYNTHASE-RELATED"/>
    <property type="match status" value="1"/>
</dbReference>
<comment type="caution">
    <text evidence="4">The sequence shown here is derived from an EMBL/GenBank/DDBJ whole genome shotgun (WGS) entry which is preliminary data.</text>
</comment>
<dbReference type="InterPro" id="IPR016181">
    <property type="entry name" value="Acyl_CoA_acyltransferase"/>
</dbReference>
<dbReference type="Gene3D" id="3.40.630.30">
    <property type="match status" value="1"/>
</dbReference>